<name>A0ACC0JR60_CHOFU</name>
<keyword evidence="2" id="KW-1185">Reference proteome</keyword>
<protein>
    <submittedName>
        <fullName evidence="1">Uncharacterized protein</fullName>
    </submittedName>
</protein>
<accession>A0ACC0JR60</accession>
<sequence length="138" mass="14823">RYGSTGAYEQGAAAVCVWGGGRGRAYVQQALVGGAREGRRSTAMRAASGSARPADLSRMASASSLKARSMFTLAFADVSMNRMLCSRAICNRQRPAHHHTNRYSRITIDNGFEVTPVGAALTTIMRIKTTCKITIINP</sequence>
<proteinExistence type="predicted"/>
<reference evidence="1 2" key="1">
    <citation type="journal article" date="2022" name="Genome Biol. Evol.">
        <title>The Spruce Budworm Genome: Reconstructing the Evolutionary History of Antifreeze Proteins.</title>
        <authorList>
            <person name="Beliveau C."/>
            <person name="Gagne P."/>
            <person name="Picq S."/>
            <person name="Vernygora O."/>
            <person name="Keeling C.I."/>
            <person name="Pinkney K."/>
            <person name="Doucet D."/>
            <person name="Wen F."/>
            <person name="Johnston J.S."/>
            <person name="Maaroufi H."/>
            <person name="Boyle B."/>
            <person name="Laroche J."/>
            <person name="Dewar K."/>
            <person name="Juretic N."/>
            <person name="Blackburn G."/>
            <person name="Nisole A."/>
            <person name="Brunet B."/>
            <person name="Brandao M."/>
            <person name="Lumley L."/>
            <person name="Duan J."/>
            <person name="Quan G."/>
            <person name="Lucarotti C.J."/>
            <person name="Roe A.D."/>
            <person name="Sperling F.A.H."/>
            <person name="Levesque R.C."/>
            <person name="Cusson M."/>
        </authorList>
    </citation>
    <scope>NUCLEOTIDE SEQUENCE [LARGE SCALE GENOMIC DNA]</scope>
    <source>
        <strain evidence="1">Glfc:IPQL:Cfum</strain>
    </source>
</reference>
<dbReference type="EMBL" id="CM046108">
    <property type="protein sequence ID" value="KAI8426637.1"/>
    <property type="molecule type" value="Genomic_DNA"/>
</dbReference>
<dbReference type="Proteomes" id="UP001064048">
    <property type="component" value="Chromosome 8"/>
</dbReference>
<evidence type="ECO:0000313" key="2">
    <source>
        <dbReference type="Proteomes" id="UP001064048"/>
    </source>
</evidence>
<evidence type="ECO:0000313" key="1">
    <source>
        <dbReference type="EMBL" id="KAI8426637.1"/>
    </source>
</evidence>
<comment type="caution">
    <text evidence="1">The sequence shown here is derived from an EMBL/GenBank/DDBJ whole genome shotgun (WGS) entry which is preliminary data.</text>
</comment>
<feature type="non-terminal residue" evidence="1">
    <location>
        <position position="1"/>
    </location>
</feature>
<organism evidence="1 2">
    <name type="scientific">Choristoneura fumiferana</name>
    <name type="common">Spruce budworm moth</name>
    <name type="synonym">Archips fumiferana</name>
    <dbReference type="NCBI Taxonomy" id="7141"/>
    <lineage>
        <taxon>Eukaryota</taxon>
        <taxon>Metazoa</taxon>
        <taxon>Ecdysozoa</taxon>
        <taxon>Arthropoda</taxon>
        <taxon>Hexapoda</taxon>
        <taxon>Insecta</taxon>
        <taxon>Pterygota</taxon>
        <taxon>Neoptera</taxon>
        <taxon>Endopterygota</taxon>
        <taxon>Lepidoptera</taxon>
        <taxon>Glossata</taxon>
        <taxon>Ditrysia</taxon>
        <taxon>Tortricoidea</taxon>
        <taxon>Tortricidae</taxon>
        <taxon>Tortricinae</taxon>
        <taxon>Choristoneura</taxon>
    </lineage>
</organism>
<gene>
    <name evidence="1" type="ORF">MSG28_005411</name>
</gene>